<organism evidence="3 4">
    <name type="scientific">Candidatus Segetimicrobium genomatis</name>
    <dbReference type="NCBI Taxonomy" id="2569760"/>
    <lineage>
        <taxon>Bacteria</taxon>
        <taxon>Bacillati</taxon>
        <taxon>Candidatus Sysuimicrobiota</taxon>
        <taxon>Candidatus Sysuimicrobiia</taxon>
        <taxon>Candidatus Sysuimicrobiales</taxon>
        <taxon>Candidatus Segetimicrobiaceae</taxon>
        <taxon>Candidatus Segetimicrobium</taxon>
    </lineage>
</organism>
<feature type="chain" id="PRO_5036134960" description="Extracellular solute-binding protein" evidence="1">
    <location>
        <begin position="26"/>
        <end position="450"/>
    </location>
</feature>
<dbReference type="EMBL" id="VBAI01000116">
    <property type="protein sequence ID" value="TMJ10462.1"/>
    <property type="molecule type" value="Genomic_DNA"/>
</dbReference>
<evidence type="ECO:0000256" key="1">
    <source>
        <dbReference type="SAM" id="SignalP"/>
    </source>
</evidence>
<sequence length="450" mass="50315">MRGTMCGPVVLAALVVAALVVFAGAATQAAPPQTLEIWVHEFPPLQDALSKKWIPEFAAAHPGVRVKVTAIPFAGVVAYDAKLLSALSGGAGPDLWDMGDWHYKVFTDNKFVAPLDPTVFGYASTKEMIDAYVPGTTSIFERDGKLYGLFSEYNTLALFYNLDMFKAAGVAPLPADKPVSWRMIADIAKKLTQRDSAGKLTQIGYRFGFFANFRSPQWYAQDFYALMRQYGQPDLTVNGQPAVTTKPVTDAFQLLYDFTWTDKVYDPSFPANWFADLPQGRVAMLLAGTWFVPAMTPHNPNVRFGVAPHPVVDPENRATYQNVQWSWGWSVNANKPQASQRLAQQFLASMLGKKGETEQAVWWFKTVGYTHPKKVFYQSAGYKQELAKNPWLKAWESAFTTYKIDYVTHNFDEVGQALIRAIDRVVYDQMRPAETGRLLQAELGRLMGTK</sequence>
<dbReference type="EMBL" id="VBAJ01000058">
    <property type="protein sequence ID" value="TMJ09341.1"/>
    <property type="molecule type" value="Genomic_DNA"/>
</dbReference>
<evidence type="ECO:0000313" key="2">
    <source>
        <dbReference type="EMBL" id="TMJ09341.1"/>
    </source>
</evidence>
<feature type="signal peptide" evidence="1">
    <location>
        <begin position="1"/>
        <end position="25"/>
    </location>
</feature>
<dbReference type="SUPFAM" id="SSF53850">
    <property type="entry name" value="Periplasmic binding protein-like II"/>
    <property type="match status" value="1"/>
</dbReference>
<dbReference type="Proteomes" id="UP000315217">
    <property type="component" value="Unassembled WGS sequence"/>
</dbReference>
<dbReference type="AlphaFoldDB" id="A0A537LR98"/>
<dbReference type="Gene3D" id="3.40.190.10">
    <property type="entry name" value="Periplasmic binding protein-like II"/>
    <property type="match status" value="1"/>
</dbReference>
<accession>A0A537LR98</accession>
<dbReference type="PANTHER" id="PTHR43649:SF12">
    <property type="entry name" value="DIACETYLCHITOBIOSE BINDING PROTEIN DASA"/>
    <property type="match status" value="1"/>
</dbReference>
<keyword evidence="1" id="KW-0732">Signal</keyword>
<evidence type="ECO:0000313" key="4">
    <source>
        <dbReference type="Proteomes" id="UP000315217"/>
    </source>
</evidence>
<comment type="caution">
    <text evidence="3">The sequence shown here is derived from an EMBL/GenBank/DDBJ whole genome shotgun (WGS) entry which is preliminary data.</text>
</comment>
<evidence type="ECO:0000313" key="3">
    <source>
        <dbReference type="EMBL" id="TMJ10462.1"/>
    </source>
</evidence>
<evidence type="ECO:0008006" key="6">
    <source>
        <dbReference type="Google" id="ProtNLM"/>
    </source>
</evidence>
<protein>
    <recommendedName>
        <fullName evidence="6">Extracellular solute-binding protein</fullName>
    </recommendedName>
</protein>
<gene>
    <name evidence="3" type="ORF">E6G98_07525</name>
    <name evidence="2" type="ORF">E6G99_02845</name>
</gene>
<dbReference type="InterPro" id="IPR050490">
    <property type="entry name" value="Bact_solute-bd_prot1"/>
</dbReference>
<dbReference type="PANTHER" id="PTHR43649">
    <property type="entry name" value="ARABINOSE-BINDING PROTEIN-RELATED"/>
    <property type="match status" value="1"/>
</dbReference>
<reference evidence="4 5" key="1">
    <citation type="journal article" date="2019" name="Nat. Microbiol.">
        <title>Mediterranean grassland soil C-N compound turnover is dependent on rainfall and depth, and is mediated by genomically divergent microorganisms.</title>
        <authorList>
            <person name="Diamond S."/>
            <person name="Andeer P.F."/>
            <person name="Li Z."/>
            <person name="Crits-Christoph A."/>
            <person name="Burstein D."/>
            <person name="Anantharaman K."/>
            <person name="Lane K.R."/>
            <person name="Thomas B.C."/>
            <person name="Pan C."/>
            <person name="Northen T.R."/>
            <person name="Banfield J.F."/>
        </authorList>
    </citation>
    <scope>NUCLEOTIDE SEQUENCE [LARGE SCALE GENOMIC DNA]</scope>
    <source>
        <strain evidence="3">NP_1</strain>
        <strain evidence="2">NP_2</strain>
    </source>
</reference>
<evidence type="ECO:0000313" key="5">
    <source>
        <dbReference type="Proteomes" id="UP000318661"/>
    </source>
</evidence>
<dbReference type="Proteomes" id="UP000318661">
    <property type="component" value="Unassembled WGS sequence"/>
</dbReference>
<name>A0A537LR98_9BACT</name>
<proteinExistence type="predicted"/>